<dbReference type="eggNOG" id="KOG3157">
    <property type="taxonomic scope" value="Eukaryota"/>
</dbReference>
<dbReference type="InterPro" id="IPR011078">
    <property type="entry name" value="PyrdxlP_homeostasis"/>
</dbReference>
<feature type="compositionally biased region" description="Low complexity" evidence="4">
    <location>
        <begin position="9"/>
        <end position="18"/>
    </location>
</feature>
<evidence type="ECO:0000256" key="4">
    <source>
        <dbReference type="SAM" id="MobiDB-lite"/>
    </source>
</evidence>
<dbReference type="GO" id="GO:0030170">
    <property type="term" value="F:pyridoxal phosphate binding"/>
    <property type="evidence" value="ECO:0007669"/>
    <property type="project" value="UniProtKB-UniRule"/>
</dbReference>
<dbReference type="OrthoDB" id="10264196at2759"/>
<comment type="similarity">
    <text evidence="2 3">Belongs to the pyridoxal phosphate-binding protein YggS/PROSC family.</text>
</comment>
<dbReference type="HAMAP" id="MF_02087">
    <property type="entry name" value="PLP_homeostasis"/>
    <property type="match status" value="1"/>
</dbReference>
<feature type="domain" description="Alanine racemase N-terminal" evidence="5">
    <location>
        <begin position="107"/>
        <end position="325"/>
    </location>
</feature>
<dbReference type="CDD" id="cd06822">
    <property type="entry name" value="PLPDE_III_YBL036c_euk"/>
    <property type="match status" value="1"/>
</dbReference>
<dbReference type="EMBL" id="LGRB01000017">
    <property type="protein sequence ID" value="OCT46090.1"/>
    <property type="molecule type" value="Genomic_DNA"/>
</dbReference>
<dbReference type="NCBIfam" id="TIGR00044">
    <property type="entry name" value="YggS family pyridoxal phosphate-dependent enzyme"/>
    <property type="match status" value="1"/>
</dbReference>
<dbReference type="Proteomes" id="UP000094526">
    <property type="component" value="Unassembled WGS sequence"/>
</dbReference>
<evidence type="ECO:0000313" key="6">
    <source>
        <dbReference type="EMBL" id="OCT46090.1"/>
    </source>
</evidence>
<evidence type="ECO:0000256" key="3">
    <source>
        <dbReference type="RuleBase" id="RU004514"/>
    </source>
</evidence>
<dbReference type="SUPFAM" id="SSF51419">
    <property type="entry name" value="PLP-binding barrel"/>
    <property type="match status" value="1"/>
</dbReference>
<reference evidence="7" key="1">
    <citation type="submission" date="2015-07" db="EMBL/GenBank/DDBJ databases">
        <authorList>
            <person name="Teixeira M.M."/>
            <person name="Souza R.C."/>
            <person name="Almeida L.G."/>
            <person name="Vicente V.A."/>
            <person name="de Hoog S."/>
            <person name="Bocca A.L."/>
            <person name="de Almeida S.R."/>
            <person name="Vasconcelos A.T."/>
            <person name="Felipe M.S."/>
        </authorList>
    </citation>
    <scope>NUCLEOTIDE SEQUENCE [LARGE SCALE GENOMIC DNA]</scope>
    <source>
        <strain evidence="7">KSF</strain>
    </source>
</reference>
<dbReference type="PANTHER" id="PTHR10146">
    <property type="entry name" value="PROLINE SYNTHETASE CO-TRANSCRIBED BACTERIAL HOMOLOG PROTEIN"/>
    <property type="match status" value="1"/>
</dbReference>
<accession>A0A1C1CC20</accession>
<dbReference type="VEuPathDB" id="FungiDB:G647_10332"/>
<name>A0A1C1CC20_9EURO</name>
<evidence type="ECO:0000313" key="7">
    <source>
        <dbReference type="Proteomes" id="UP000094526"/>
    </source>
</evidence>
<dbReference type="AlphaFoldDB" id="A0A1C1CC20"/>
<dbReference type="PANTHER" id="PTHR10146:SF14">
    <property type="entry name" value="PYRIDOXAL PHOSPHATE HOMEOSTASIS PROTEIN"/>
    <property type="match status" value="1"/>
</dbReference>
<dbReference type="Pfam" id="PF01168">
    <property type="entry name" value="Ala_racemase_N"/>
    <property type="match status" value="1"/>
</dbReference>
<protein>
    <recommendedName>
        <fullName evidence="2">Pyridoxal phosphate homeostasis protein</fullName>
        <shortName evidence="2">PLP homeostasis protein</shortName>
    </recommendedName>
</protein>
<gene>
    <name evidence="6" type="ORF">CLCR_00485</name>
</gene>
<keyword evidence="1 2" id="KW-0663">Pyridoxal phosphate</keyword>
<dbReference type="Gene3D" id="3.20.20.10">
    <property type="entry name" value="Alanine racemase"/>
    <property type="match status" value="1"/>
</dbReference>
<dbReference type="InterPro" id="IPR001608">
    <property type="entry name" value="Ala_racemase_N"/>
</dbReference>
<dbReference type="VEuPathDB" id="FungiDB:CLCR_00485"/>
<feature type="region of interest" description="Disordered" evidence="4">
    <location>
        <begin position="1"/>
        <end position="26"/>
    </location>
</feature>
<feature type="compositionally biased region" description="Pro residues" evidence="4">
    <location>
        <begin position="83"/>
        <end position="97"/>
    </location>
</feature>
<evidence type="ECO:0000259" key="5">
    <source>
        <dbReference type="Pfam" id="PF01168"/>
    </source>
</evidence>
<organism evidence="6 7">
    <name type="scientific">Cladophialophora carrionii</name>
    <dbReference type="NCBI Taxonomy" id="86049"/>
    <lineage>
        <taxon>Eukaryota</taxon>
        <taxon>Fungi</taxon>
        <taxon>Dikarya</taxon>
        <taxon>Ascomycota</taxon>
        <taxon>Pezizomycotina</taxon>
        <taxon>Eurotiomycetes</taxon>
        <taxon>Chaetothyriomycetidae</taxon>
        <taxon>Chaetothyriales</taxon>
        <taxon>Herpotrichiellaceae</taxon>
        <taxon>Cladophialophora</taxon>
    </lineage>
</organism>
<evidence type="ECO:0000256" key="2">
    <source>
        <dbReference type="HAMAP-Rule" id="MF_03225"/>
    </source>
</evidence>
<dbReference type="PROSITE" id="PS01211">
    <property type="entry name" value="UPF0001"/>
    <property type="match status" value="1"/>
</dbReference>
<proteinExistence type="inferred from homology"/>
<evidence type="ECO:0000256" key="1">
    <source>
        <dbReference type="ARBA" id="ARBA00022898"/>
    </source>
</evidence>
<comment type="caution">
    <text evidence="6">The sequence shown here is derived from an EMBL/GenBank/DDBJ whole genome shotgun (WGS) entry which is preliminary data.</text>
</comment>
<feature type="modified residue" description="N6-(pyridoxal phosphate)lysine" evidence="2">
    <location>
        <position position="71"/>
    </location>
</feature>
<dbReference type="InterPro" id="IPR029066">
    <property type="entry name" value="PLP-binding_barrel"/>
</dbReference>
<dbReference type="STRING" id="86049.A0A1C1CC20"/>
<sequence>MTAPTEPQSSTSITSSSTAAMKGPSAIQVNPQRAAVLVQSLSSIQSRIASTLSSLPSPQSGRQVRLVAVSKLKPASDILSLHAPPPPPSPERPPSPSLSPSGPSSAAAVGAGHQHFGENYVQELLEKSRLLPRTIKWHFIGGLQSNKCVQLAREVEGLWAVESVDSEKKASLLDKGRAERNQRLHKEFGDRWKAEFERNGWEDKLRVFIQVNTSGEDSKSGLEPGSAELVSLAKLIRSEASCPNLHLQGLMTIGAIARSRATTKETENEDFITLRATRDKIAEEIGLTDKDELELSMGMSEDFESAVRLGSDEVRVGSTIFGERPAKKDAKVIEHTETEKK</sequence>
<comment type="function">
    <text evidence="2">Pyridoxal 5'-phosphate (PLP)-binding protein, which may be involved in intracellular homeostatic regulation of pyridoxal 5'-phosphate (PLP), the active form of vitamin B6.</text>
</comment>
<keyword evidence="7" id="KW-1185">Reference proteome</keyword>
<feature type="region of interest" description="Disordered" evidence="4">
    <location>
        <begin position="78"/>
        <end position="110"/>
    </location>
</feature>